<proteinExistence type="predicted"/>
<name>A0A1B6G7T0_9HEMI</name>
<evidence type="ECO:0000256" key="1">
    <source>
        <dbReference type="SAM" id="SignalP"/>
    </source>
</evidence>
<protein>
    <recommendedName>
        <fullName evidence="3">Kazal-like domain-containing protein</fullName>
    </recommendedName>
</protein>
<evidence type="ECO:0000313" key="2">
    <source>
        <dbReference type="EMBL" id="JAS58490.1"/>
    </source>
</evidence>
<reference evidence="2" key="1">
    <citation type="submission" date="2015-11" db="EMBL/GenBank/DDBJ databases">
        <title>De novo transcriptome assembly of four potential Pierce s Disease insect vectors from Arizona vineyards.</title>
        <authorList>
            <person name="Tassone E.E."/>
        </authorList>
    </citation>
    <scope>NUCLEOTIDE SEQUENCE</scope>
</reference>
<evidence type="ECO:0008006" key="3">
    <source>
        <dbReference type="Google" id="ProtNLM"/>
    </source>
</evidence>
<feature type="chain" id="PRO_5008583350" description="Kazal-like domain-containing protein" evidence="1">
    <location>
        <begin position="25"/>
        <end position="161"/>
    </location>
</feature>
<organism evidence="2">
    <name type="scientific">Cuerna arida</name>
    <dbReference type="NCBI Taxonomy" id="1464854"/>
    <lineage>
        <taxon>Eukaryota</taxon>
        <taxon>Metazoa</taxon>
        <taxon>Ecdysozoa</taxon>
        <taxon>Arthropoda</taxon>
        <taxon>Hexapoda</taxon>
        <taxon>Insecta</taxon>
        <taxon>Pterygota</taxon>
        <taxon>Neoptera</taxon>
        <taxon>Paraneoptera</taxon>
        <taxon>Hemiptera</taxon>
        <taxon>Auchenorrhyncha</taxon>
        <taxon>Membracoidea</taxon>
        <taxon>Cicadellidae</taxon>
        <taxon>Cicadellinae</taxon>
        <taxon>Proconiini</taxon>
        <taxon>Cuerna</taxon>
    </lineage>
</organism>
<gene>
    <name evidence="2" type="ORF">g.13577</name>
</gene>
<sequence length="161" mass="18108">SLDSNNMKIPLTLIVLLYLGFCFSQDEAGVEDSEDNPSDDLKWLEDNPTGDELFPAILKLAGGDNMTPEEAGEVLLNSNNDESQGSSVDKKFFFWPWGWGWGGWRGCRKQICYSRGLIALIPVCGYDATLGYRSFRNSCFLNATNTCYQTNFVLNRTELCY</sequence>
<dbReference type="EMBL" id="GECZ01011279">
    <property type="protein sequence ID" value="JAS58490.1"/>
    <property type="molecule type" value="Transcribed_RNA"/>
</dbReference>
<keyword evidence="1" id="KW-0732">Signal</keyword>
<feature type="non-terminal residue" evidence="2">
    <location>
        <position position="1"/>
    </location>
</feature>
<dbReference type="AlphaFoldDB" id="A0A1B6G7T0"/>
<feature type="signal peptide" evidence="1">
    <location>
        <begin position="1"/>
        <end position="24"/>
    </location>
</feature>
<accession>A0A1B6G7T0</accession>